<evidence type="ECO:0000313" key="2">
    <source>
        <dbReference type="EMBL" id="NDY93220.1"/>
    </source>
</evidence>
<organism evidence="2 3">
    <name type="scientific">Ideonella livida</name>
    <dbReference type="NCBI Taxonomy" id="2707176"/>
    <lineage>
        <taxon>Bacteria</taxon>
        <taxon>Pseudomonadati</taxon>
        <taxon>Pseudomonadota</taxon>
        <taxon>Betaproteobacteria</taxon>
        <taxon>Burkholderiales</taxon>
        <taxon>Sphaerotilaceae</taxon>
        <taxon>Ideonella</taxon>
    </lineage>
</organism>
<reference evidence="2 3" key="1">
    <citation type="submission" date="2020-02" db="EMBL/GenBank/DDBJ databases">
        <title>Ideonella bacterium strain TBM-1.</title>
        <authorList>
            <person name="Chen W.-M."/>
        </authorList>
    </citation>
    <scope>NUCLEOTIDE SEQUENCE [LARGE SCALE GENOMIC DNA]</scope>
    <source>
        <strain evidence="2 3">TBM-1</strain>
    </source>
</reference>
<feature type="region of interest" description="Disordered" evidence="1">
    <location>
        <begin position="340"/>
        <end position="360"/>
    </location>
</feature>
<dbReference type="SUPFAM" id="SSF55469">
    <property type="entry name" value="FMN-dependent nitroreductase-like"/>
    <property type="match status" value="1"/>
</dbReference>
<name>A0A7C9TL44_9BURK</name>
<sequence>MAFSLPAALDSLAALNPLDALVEAVRCSPSAENAQPWRLTLQGGTLHLKHAALPEVAGPWAHETLLAAGTLHESLHLLAGARVTRQADWHAPEPRAPWQLTVHDVHAPVALPVLHELRQRQTNRHPFAQPAPSAPDLPPVLPQGPISLQVAAPAAAPAVVRALTTCEALRLAEPELQRRLFTHLRWTRGPVPPPDGIGLDTLHLPPGGGALLRWLGRGCRLRRLAPLGLCRLLALGGSWPLRRGATWVALCGPQAEDAAWDAGRTLLRLWLACQRLGLAVQPCYAGVDLPLRAQQGLTVGPAAHRALRAGQALAQAMGLPADRMLHLLLRVGHPTRIAARSGRRPTPSFLEVADPCSAPP</sequence>
<protein>
    <recommendedName>
        <fullName evidence="4">Nitroreductase</fullName>
    </recommendedName>
</protein>
<dbReference type="AlphaFoldDB" id="A0A7C9TL44"/>
<dbReference type="Proteomes" id="UP000484255">
    <property type="component" value="Unassembled WGS sequence"/>
</dbReference>
<evidence type="ECO:0000313" key="3">
    <source>
        <dbReference type="Proteomes" id="UP000484255"/>
    </source>
</evidence>
<proteinExistence type="predicted"/>
<dbReference type="InterPro" id="IPR000415">
    <property type="entry name" value="Nitroreductase-like"/>
</dbReference>
<dbReference type="Gene3D" id="3.40.109.10">
    <property type="entry name" value="NADH Oxidase"/>
    <property type="match status" value="1"/>
</dbReference>
<dbReference type="EMBL" id="JAAGOH010000030">
    <property type="protein sequence ID" value="NDY93220.1"/>
    <property type="molecule type" value="Genomic_DNA"/>
</dbReference>
<accession>A0A7C9TL44</accession>
<keyword evidence="3" id="KW-1185">Reference proteome</keyword>
<evidence type="ECO:0000256" key="1">
    <source>
        <dbReference type="SAM" id="MobiDB-lite"/>
    </source>
</evidence>
<comment type="caution">
    <text evidence="2">The sequence shown here is derived from an EMBL/GenBank/DDBJ whole genome shotgun (WGS) entry which is preliminary data.</text>
</comment>
<dbReference type="RefSeq" id="WP_163459267.1">
    <property type="nucleotide sequence ID" value="NZ_JAAGOH010000030.1"/>
</dbReference>
<evidence type="ECO:0008006" key="4">
    <source>
        <dbReference type="Google" id="ProtNLM"/>
    </source>
</evidence>
<dbReference type="GO" id="GO:0016491">
    <property type="term" value="F:oxidoreductase activity"/>
    <property type="evidence" value="ECO:0007669"/>
    <property type="project" value="InterPro"/>
</dbReference>
<gene>
    <name evidence="2" type="ORF">G3A44_18660</name>
</gene>